<dbReference type="GeneID" id="13282923"/>
<evidence type="ECO:0000313" key="7">
    <source>
        <dbReference type="EMBL" id="CBX93549.1"/>
    </source>
</evidence>
<dbReference type="AlphaFoldDB" id="E4ZQ14"/>
<dbReference type="GO" id="GO:0005739">
    <property type="term" value="C:mitochondrion"/>
    <property type="evidence" value="ECO:0007669"/>
    <property type="project" value="UniProtKB-SubCell"/>
</dbReference>
<dbReference type="Proteomes" id="UP000002668">
    <property type="component" value="Genome"/>
</dbReference>
<dbReference type="EMBL" id="FP929105">
    <property type="protein sequence ID" value="CBX93549.1"/>
    <property type="molecule type" value="Genomic_DNA"/>
</dbReference>
<feature type="domain" description="Ribosomal protein/NADH dehydrogenase" evidence="6">
    <location>
        <begin position="14"/>
        <end position="52"/>
    </location>
</feature>
<keyword evidence="3" id="KW-0496">Mitochondrion</keyword>
<dbReference type="InterPro" id="IPR040049">
    <property type="entry name" value="Ribosomal_mS25/mL61"/>
</dbReference>
<dbReference type="OMA" id="FWREMLP"/>
<dbReference type="GO" id="GO:1990904">
    <property type="term" value="C:ribonucleoprotein complex"/>
    <property type="evidence" value="ECO:0007669"/>
    <property type="project" value="UniProtKB-KW"/>
</dbReference>
<keyword evidence="8" id="KW-1185">Reference proteome</keyword>
<name>E4ZQ14_LEPMJ</name>
<evidence type="ECO:0000256" key="2">
    <source>
        <dbReference type="ARBA" id="ARBA00022980"/>
    </source>
</evidence>
<dbReference type="VEuPathDB" id="FungiDB:LEMA_P044500.1"/>
<dbReference type="HOGENOM" id="CLU_094283_0_0_1"/>
<proteinExistence type="predicted"/>
<dbReference type="PANTHER" id="PTHR13274">
    <property type="entry name" value="MITOCHONDRIAL RIBOSOMAL PROTEIN S25"/>
    <property type="match status" value="1"/>
</dbReference>
<feature type="compositionally biased region" description="Low complexity" evidence="5">
    <location>
        <begin position="57"/>
        <end position="74"/>
    </location>
</feature>
<dbReference type="GO" id="GO:0003735">
    <property type="term" value="F:structural constituent of ribosome"/>
    <property type="evidence" value="ECO:0007669"/>
    <property type="project" value="InterPro"/>
</dbReference>
<evidence type="ECO:0000256" key="3">
    <source>
        <dbReference type="ARBA" id="ARBA00023128"/>
    </source>
</evidence>
<keyword evidence="4" id="KW-0687">Ribonucleoprotein</keyword>
<dbReference type="eggNOG" id="ENOG502SDFJ">
    <property type="taxonomic scope" value="Eukaryota"/>
</dbReference>
<feature type="region of interest" description="Disordered" evidence="5">
    <location>
        <begin position="57"/>
        <end position="84"/>
    </location>
</feature>
<gene>
    <name evidence="7" type="ORF">LEMA_P044500.1</name>
</gene>
<sequence length="162" mass="18692">MEFNTKLYGGHRGARKFWREMLPRMKYRNPTVLMEIHRHTQADGPSLLHIFTHTKPTATPQQPQQQQGPAASTPEAPTSEPTYTLNIRDQQESEILETLLKTLPGCQEVPATEADQEKMKELAEKRERSEMDRQLMRETLLMERKEAEMLKLARGETDASFA</sequence>
<dbReference type="OrthoDB" id="1696305at2759"/>
<evidence type="ECO:0000256" key="1">
    <source>
        <dbReference type="ARBA" id="ARBA00004173"/>
    </source>
</evidence>
<dbReference type="InParanoid" id="E4ZQ14"/>
<keyword evidence="2" id="KW-0689">Ribosomal protein</keyword>
<accession>E4ZQ14</accession>
<dbReference type="SUPFAM" id="SSF52833">
    <property type="entry name" value="Thioredoxin-like"/>
    <property type="match status" value="1"/>
</dbReference>
<dbReference type="GO" id="GO:0005840">
    <property type="term" value="C:ribosome"/>
    <property type="evidence" value="ECO:0007669"/>
    <property type="project" value="UniProtKB-KW"/>
</dbReference>
<dbReference type="InterPro" id="IPR036249">
    <property type="entry name" value="Thioredoxin-like_sf"/>
</dbReference>
<evidence type="ECO:0000256" key="5">
    <source>
        <dbReference type="SAM" id="MobiDB-lite"/>
    </source>
</evidence>
<evidence type="ECO:0000256" key="4">
    <source>
        <dbReference type="ARBA" id="ARBA00023274"/>
    </source>
</evidence>
<organism evidence="8">
    <name type="scientific">Leptosphaeria maculans (strain JN3 / isolate v23.1.3 / race Av1-4-5-6-7-8)</name>
    <name type="common">Blackleg fungus</name>
    <name type="synonym">Phoma lingam</name>
    <dbReference type="NCBI Taxonomy" id="985895"/>
    <lineage>
        <taxon>Eukaryota</taxon>
        <taxon>Fungi</taxon>
        <taxon>Dikarya</taxon>
        <taxon>Ascomycota</taxon>
        <taxon>Pezizomycotina</taxon>
        <taxon>Dothideomycetes</taxon>
        <taxon>Pleosporomycetidae</taxon>
        <taxon>Pleosporales</taxon>
        <taxon>Pleosporineae</taxon>
        <taxon>Leptosphaeriaceae</taxon>
        <taxon>Plenodomus</taxon>
        <taxon>Plenodomus lingam/Leptosphaeria maculans species complex</taxon>
    </lineage>
</organism>
<comment type="subcellular location">
    <subcellularLocation>
        <location evidence="1">Mitochondrion</location>
    </subcellularLocation>
</comment>
<dbReference type="InterPro" id="IPR007741">
    <property type="entry name" value="Ribosomal_mL43/mS25/NADH_DH"/>
</dbReference>
<evidence type="ECO:0000313" key="8">
    <source>
        <dbReference type="Proteomes" id="UP000002668"/>
    </source>
</evidence>
<dbReference type="STRING" id="985895.E4ZQ14"/>
<dbReference type="PANTHER" id="PTHR13274:SF2">
    <property type="entry name" value="SMALL RIBOSOMAL SUBUNIT PROTEIN MS25"/>
    <property type="match status" value="1"/>
</dbReference>
<reference evidence="8" key="1">
    <citation type="journal article" date="2011" name="Nat. Commun.">
        <title>Effector diversification within compartments of the Leptosphaeria maculans genome affected by Repeat-Induced Point mutations.</title>
        <authorList>
            <person name="Rouxel T."/>
            <person name="Grandaubert J."/>
            <person name="Hane J.K."/>
            <person name="Hoede C."/>
            <person name="van de Wouw A.P."/>
            <person name="Couloux A."/>
            <person name="Dominguez V."/>
            <person name="Anthouard V."/>
            <person name="Bally P."/>
            <person name="Bourras S."/>
            <person name="Cozijnsen A.J."/>
            <person name="Ciuffetti L.M."/>
            <person name="Degrave A."/>
            <person name="Dilmaghani A."/>
            <person name="Duret L."/>
            <person name="Fudal I."/>
            <person name="Goodwin S.B."/>
            <person name="Gout L."/>
            <person name="Glaser N."/>
            <person name="Linglin J."/>
            <person name="Kema G.H.J."/>
            <person name="Lapalu N."/>
            <person name="Lawrence C.B."/>
            <person name="May K."/>
            <person name="Meyer M."/>
            <person name="Ollivier B."/>
            <person name="Poulain J."/>
            <person name="Schoch C.L."/>
            <person name="Simon A."/>
            <person name="Spatafora J.W."/>
            <person name="Stachowiak A."/>
            <person name="Turgeon B.G."/>
            <person name="Tyler B.M."/>
            <person name="Vincent D."/>
            <person name="Weissenbach J."/>
            <person name="Amselem J."/>
            <person name="Quesneville H."/>
            <person name="Oliver R.P."/>
            <person name="Wincker P."/>
            <person name="Balesdent M.-H."/>
            <person name="Howlett B.J."/>
        </authorList>
    </citation>
    <scope>NUCLEOTIDE SEQUENCE [LARGE SCALE GENOMIC DNA]</scope>
    <source>
        <strain evidence="8">JN3 / isolate v23.1.3 / race Av1-4-5-6-7-8</strain>
    </source>
</reference>
<dbReference type="Pfam" id="PF05047">
    <property type="entry name" value="L51_S25_CI-B8"/>
    <property type="match status" value="1"/>
</dbReference>
<feature type="compositionally biased region" description="Polar residues" evidence="5">
    <location>
        <begin position="75"/>
        <end position="84"/>
    </location>
</feature>
<protein>
    <recommendedName>
        <fullName evidence="6">Ribosomal protein/NADH dehydrogenase domain-containing protein</fullName>
    </recommendedName>
</protein>
<evidence type="ECO:0000259" key="6">
    <source>
        <dbReference type="Pfam" id="PF05047"/>
    </source>
</evidence>